<evidence type="ECO:0000259" key="1">
    <source>
        <dbReference type="PROSITE" id="PS50943"/>
    </source>
</evidence>
<organism evidence="2 3">
    <name type="scientific">Pectobacterium phage vB_PcaM_CBB</name>
    <dbReference type="NCBI Taxonomy" id="2772511"/>
    <lineage>
        <taxon>Viruses</taxon>
        <taxon>Duplodnaviria</taxon>
        <taxon>Heunggongvirae</taxon>
        <taxon>Uroviricota</taxon>
        <taxon>Caudoviricetes</taxon>
        <taxon>Mimasvirus</taxon>
        <taxon>Mimasvirus CBB</taxon>
    </lineage>
</organism>
<sequence>MKNALKTQLFKMIKSTASERNMSQRDLGKALQVSQPRISNLLDERQDLFSIDKLLEFVDTLGYHVEIKAVEKETVQ</sequence>
<proteinExistence type="predicted"/>
<gene>
    <name evidence="2" type="ORF">CBB_511</name>
</gene>
<dbReference type="CDD" id="cd00093">
    <property type="entry name" value="HTH_XRE"/>
    <property type="match status" value="1"/>
</dbReference>
<keyword evidence="3" id="KW-1185">Reference proteome</keyword>
<dbReference type="Gene3D" id="1.10.260.40">
    <property type="entry name" value="lambda repressor-like DNA-binding domains"/>
    <property type="match status" value="1"/>
</dbReference>
<dbReference type="SUPFAM" id="SSF47413">
    <property type="entry name" value="lambda repressor-like DNA-binding domains"/>
    <property type="match status" value="1"/>
</dbReference>
<protein>
    <submittedName>
        <fullName evidence="2">Transcriptional regulator</fullName>
    </submittedName>
</protein>
<dbReference type="GO" id="GO:0003677">
    <property type="term" value="F:DNA binding"/>
    <property type="evidence" value="ECO:0007669"/>
    <property type="project" value="InterPro"/>
</dbReference>
<reference evidence="3" key="1">
    <citation type="submission" date="2016-01" db="EMBL/GenBank/DDBJ databases">
        <title>Isolation and Characterization of Enterobacteria phage CBB.</title>
        <authorList>
            <person name="Buttimer C.T.H."/>
            <person name="Hendrix H."/>
            <person name="Alexandre H."/>
            <person name="O'Mahony J."/>
            <person name="Lavigne R."/>
            <person name="Coffey A."/>
        </authorList>
    </citation>
    <scope>NUCLEOTIDE SEQUENCE [LARGE SCALE GENOMIC DNA]</scope>
</reference>
<dbReference type="InterPro" id="IPR039554">
    <property type="entry name" value="HigA2-like_HTH"/>
</dbReference>
<evidence type="ECO:0000313" key="3">
    <source>
        <dbReference type="Proteomes" id="UP000223891"/>
    </source>
</evidence>
<feature type="domain" description="HTH cro/C1-type" evidence="1">
    <location>
        <begin position="13"/>
        <end position="68"/>
    </location>
</feature>
<accession>A0A1L2CVM7</accession>
<dbReference type="PROSITE" id="PS50943">
    <property type="entry name" value="HTH_CROC1"/>
    <property type="match status" value="1"/>
</dbReference>
<dbReference type="InterPro" id="IPR010982">
    <property type="entry name" value="Lambda_DNA-bd_dom_sf"/>
</dbReference>
<name>A0A1L2CVM7_9CAUD</name>
<dbReference type="Pfam" id="PF13744">
    <property type="entry name" value="HTH_37"/>
    <property type="match status" value="1"/>
</dbReference>
<dbReference type="InterPro" id="IPR001387">
    <property type="entry name" value="Cro/C1-type_HTH"/>
</dbReference>
<dbReference type="EMBL" id="KU574722">
    <property type="protein sequence ID" value="AMM44074.1"/>
    <property type="molecule type" value="Genomic_DNA"/>
</dbReference>
<dbReference type="Proteomes" id="UP000223891">
    <property type="component" value="Segment"/>
</dbReference>
<evidence type="ECO:0000313" key="2">
    <source>
        <dbReference type="EMBL" id="AMM44074.1"/>
    </source>
</evidence>
<dbReference type="SMART" id="SM00530">
    <property type="entry name" value="HTH_XRE"/>
    <property type="match status" value="1"/>
</dbReference>